<dbReference type="SUPFAM" id="SSF102198">
    <property type="entry name" value="Putative cyclase"/>
    <property type="match status" value="1"/>
</dbReference>
<dbReference type="EMBL" id="DSBT01000319">
    <property type="protein sequence ID" value="HDP78560.1"/>
    <property type="molecule type" value="Genomic_DNA"/>
</dbReference>
<comment type="caution">
    <text evidence="1">The sequence shown here is derived from an EMBL/GenBank/DDBJ whole genome shotgun (WGS) entry which is preliminary data.</text>
</comment>
<dbReference type="PANTHER" id="PTHR31118">
    <property type="entry name" value="CYCLASE-LIKE PROTEIN 2"/>
    <property type="match status" value="1"/>
</dbReference>
<evidence type="ECO:0000313" key="1">
    <source>
        <dbReference type="EMBL" id="HDP78560.1"/>
    </source>
</evidence>
<dbReference type="Gene3D" id="3.50.30.50">
    <property type="entry name" value="Putative cyclase"/>
    <property type="match status" value="1"/>
</dbReference>
<evidence type="ECO:0008006" key="2">
    <source>
        <dbReference type="Google" id="ProtNLM"/>
    </source>
</evidence>
<dbReference type="InterPro" id="IPR037175">
    <property type="entry name" value="KFase_sf"/>
</dbReference>
<dbReference type="GO" id="GO:0004061">
    <property type="term" value="F:arylformamidase activity"/>
    <property type="evidence" value="ECO:0007669"/>
    <property type="project" value="InterPro"/>
</dbReference>
<protein>
    <recommendedName>
        <fullName evidence="2">Cyclase family protein</fullName>
    </recommendedName>
</protein>
<accession>A0A7C1GUB2</accession>
<gene>
    <name evidence="1" type="ORF">ENN47_10350</name>
</gene>
<dbReference type="InterPro" id="IPR007325">
    <property type="entry name" value="KFase/CYL"/>
</dbReference>
<dbReference type="PANTHER" id="PTHR31118:SF12">
    <property type="entry name" value="CYCLASE-LIKE PROTEIN 2"/>
    <property type="match status" value="1"/>
</dbReference>
<name>A0A7C1GUB2_9BACT</name>
<proteinExistence type="predicted"/>
<organism evidence="1">
    <name type="scientific">Mesotoga infera</name>
    <dbReference type="NCBI Taxonomy" id="1236046"/>
    <lineage>
        <taxon>Bacteria</taxon>
        <taxon>Thermotogati</taxon>
        <taxon>Thermotogota</taxon>
        <taxon>Thermotogae</taxon>
        <taxon>Kosmotogales</taxon>
        <taxon>Kosmotogaceae</taxon>
        <taxon>Mesotoga</taxon>
    </lineage>
</organism>
<sequence length="220" mass="24970">MDDVLSLPGVSIKWRSKFGDGKGKSNQTSIIEIFAHHGTHIDAPSHVHEDGLLMSDFDASDFILNRPLFIVCPKGDREKINHEDLELFRDELEDSDCLLVYTGFSKYRHDRRRFVENSPSFSEDSLEYLLGNFPKIRCLGMDIFSIENIPEGRSFGWLVHKSYLKAREKRFAIEDMKLEPLIGKTLNRVISIPLLLDNEACPATVVAEVDDPCDKSKGGN</sequence>
<dbReference type="AlphaFoldDB" id="A0A7C1GUB2"/>
<dbReference type="Proteomes" id="UP000886198">
    <property type="component" value="Unassembled WGS sequence"/>
</dbReference>
<reference evidence="1" key="1">
    <citation type="journal article" date="2020" name="mSystems">
        <title>Genome- and Community-Level Interaction Insights into Carbon Utilization and Element Cycling Functions of Hydrothermarchaeota in Hydrothermal Sediment.</title>
        <authorList>
            <person name="Zhou Z."/>
            <person name="Liu Y."/>
            <person name="Xu W."/>
            <person name="Pan J."/>
            <person name="Luo Z.H."/>
            <person name="Li M."/>
        </authorList>
    </citation>
    <scope>NUCLEOTIDE SEQUENCE [LARGE SCALE GENOMIC DNA]</scope>
    <source>
        <strain evidence="1">SpSt-1179</strain>
    </source>
</reference>
<dbReference type="Pfam" id="PF04199">
    <property type="entry name" value="Cyclase"/>
    <property type="match status" value="1"/>
</dbReference>
<dbReference type="GO" id="GO:0019441">
    <property type="term" value="P:L-tryptophan catabolic process to kynurenine"/>
    <property type="evidence" value="ECO:0007669"/>
    <property type="project" value="InterPro"/>
</dbReference>